<dbReference type="PANTHER" id="PTHR42648:SF18">
    <property type="entry name" value="RETROTRANSPOSON, UNCLASSIFIED-LIKE PROTEIN"/>
    <property type="match status" value="1"/>
</dbReference>
<dbReference type="SUPFAM" id="SSF53098">
    <property type="entry name" value="Ribonuclease H-like"/>
    <property type="match status" value="1"/>
</dbReference>
<dbReference type="Proteomes" id="UP001151760">
    <property type="component" value="Unassembled WGS sequence"/>
</dbReference>
<accession>A0ABQ5CJ73</accession>
<dbReference type="Gene3D" id="3.30.420.10">
    <property type="entry name" value="Ribonuclease H-like superfamily/Ribonuclease H"/>
    <property type="match status" value="1"/>
</dbReference>
<dbReference type="EMBL" id="BQNB010014173">
    <property type="protein sequence ID" value="GJT24924.1"/>
    <property type="molecule type" value="Genomic_DNA"/>
</dbReference>
<proteinExistence type="predicted"/>
<keyword evidence="3" id="KW-1185">Reference proteome</keyword>
<name>A0ABQ5CJ73_9ASTR</name>
<protein>
    <submittedName>
        <fullName evidence="2">Retrovirus-related pol polyprotein from transposon TNT 1-94</fullName>
    </submittedName>
</protein>
<organism evidence="2 3">
    <name type="scientific">Tanacetum coccineum</name>
    <dbReference type="NCBI Taxonomy" id="301880"/>
    <lineage>
        <taxon>Eukaryota</taxon>
        <taxon>Viridiplantae</taxon>
        <taxon>Streptophyta</taxon>
        <taxon>Embryophyta</taxon>
        <taxon>Tracheophyta</taxon>
        <taxon>Spermatophyta</taxon>
        <taxon>Magnoliopsida</taxon>
        <taxon>eudicotyledons</taxon>
        <taxon>Gunneridae</taxon>
        <taxon>Pentapetalae</taxon>
        <taxon>asterids</taxon>
        <taxon>campanulids</taxon>
        <taxon>Asterales</taxon>
        <taxon>Asteraceae</taxon>
        <taxon>Asteroideae</taxon>
        <taxon>Anthemideae</taxon>
        <taxon>Anthemidinae</taxon>
        <taxon>Tanacetum</taxon>
    </lineage>
</organism>
<evidence type="ECO:0000313" key="3">
    <source>
        <dbReference type="Proteomes" id="UP001151760"/>
    </source>
</evidence>
<comment type="caution">
    <text evidence="2">The sequence shown here is derived from an EMBL/GenBank/DDBJ whole genome shotgun (WGS) entry which is preliminary data.</text>
</comment>
<dbReference type="InterPro" id="IPR012337">
    <property type="entry name" value="RNaseH-like_sf"/>
</dbReference>
<dbReference type="InterPro" id="IPR036397">
    <property type="entry name" value="RNaseH_sf"/>
</dbReference>
<evidence type="ECO:0000313" key="2">
    <source>
        <dbReference type="EMBL" id="GJT24924.1"/>
    </source>
</evidence>
<gene>
    <name evidence="2" type="ORF">Tco_0894861</name>
</gene>
<reference evidence="2" key="1">
    <citation type="journal article" date="2022" name="Int. J. Mol. Sci.">
        <title>Draft Genome of Tanacetum Coccineum: Genomic Comparison of Closely Related Tanacetum-Family Plants.</title>
        <authorList>
            <person name="Yamashiro T."/>
            <person name="Shiraishi A."/>
            <person name="Nakayama K."/>
            <person name="Satake H."/>
        </authorList>
    </citation>
    <scope>NUCLEOTIDE SEQUENCE</scope>
</reference>
<dbReference type="PANTHER" id="PTHR42648">
    <property type="entry name" value="TRANSPOSASE, PUTATIVE-RELATED"/>
    <property type="match status" value="1"/>
</dbReference>
<reference evidence="2" key="2">
    <citation type="submission" date="2022-01" db="EMBL/GenBank/DDBJ databases">
        <authorList>
            <person name="Yamashiro T."/>
            <person name="Shiraishi A."/>
            <person name="Satake H."/>
            <person name="Nakayama K."/>
        </authorList>
    </citation>
    <scope>NUCLEOTIDE SEQUENCE</scope>
</reference>
<evidence type="ECO:0000256" key="1">
    <source>
        <dbReference type="SAM" id="MobiDB-lite"/>
    </source>
</evidence>
<dbReference type="InterPro" id="IPR039537">
    <property type="entry name" value="Retrotran_Ty1/copia-like"/>
</dbReference>
<sequence length="499" mass="56189">MNLSGRHEISEAIYQVLGLNKTIVRPYRDGTEFVNEDLTNYYECVSIFHQNTVPRTPTEELIRYSCCRRGIMDTFYSLLFHSSSSTPLQIKRRNRTLVEAARTMLIFSKAPMFLWAEAVATACYTQNRSLIHTRHDKTPYELVHDKKPDLTFLRVFGALCYPTNDNEVLEKLHQNGLCYWIFVGYAPSSLKYSVNSAVDTFIYYHGSRLHLLQSHSPSFLSVNNHPFITYIDSGTSSEESSLGIFKFSRKSPYSKPKNFKSAIIEDCWFQAMQDEITNLIRLQCMMLVCTCDGKAACWSTPPTRRNESRFFRLANGVPDPSGPHVTASCASIPAHVKLKHRGRRLYTESLKAARLLKSKTALRIKQMRNSGNSSSSLPGGHKGTLEDWWGRFKPLPDVQGKGGKNKAHTSTTEPSGHAESPSLYAELGLMTVRRNLMRKCLLRLMLELKMKASCGTTLDIQDEAMLDQTLGDAASSPLSSQSSHAGPNLETPFGDFLVL</sequence>
<feature type="region of interest" description="Disordered" evidence="1">
    <location>
        <begin position="396"/>
        <end position="420"/>
    </location>
</feature>